<keyword evidence="10" id="KW-0809">Transit peptide</keyword>
<dbReference type="OrthoDB" id="427002at2759"/>
<keyword evidence="8 15" id="KW-0949">S-adenosyl-L-methionine</keyword>
<keyword evidence="7 15" id="KW-0808">Transferase</keyword>
<dbReference type="STRING" id="77020.A0A0M9VQ33"/>
<dbReference type="VEuPathDB" id="FungiDB:Malapachy_0845"/>
<dbReference type="Gene3D" id="3.40.50.150">
    <property type="entry name" value="Vaccinia Virus protein VP39"/>
    <property type="match status" value="1"/>
</dbReference>
<dbReference type="GO" id="GO:0031167">
    <property type="term" value="P:rRNA methylation"/>
    <property type="evidence" value="ECO:0007669"/>
    <property type="project" value="TreeGrafter"/>
</dbReference>
<dbReference type="InterPro" id="IPR002731">
    <property type="entry name" value="ATPase_BadF"/>
</dbReference>
<dbReference type="Pfam" id="PF01869">
    <property type="entry name" value="BcrAD_BadFG"/>
    <property type="match status" value="1"/>
</dbReference>
<feature type="binding site" evidence="15">
    <location>
        <begin position="150"/>
        <end position="156"/>
    </location>
    <ligand>
        <name>S-adenosyl-L-methionine</name>
        <dbReference type="ChEBI" id="CHEBI:59789"/>
    </ligand>
</feature>
<feature type="region of interest" description="Disordered" evidence="16">
    <location>
        <begin position="99"/>
        <end position="119"/>
    </location>
</feature>
<dbReference type="PANTHER" id="PTHR22808:SF3">
    <property type="entry name" value="5-METHYLCYTOSINE RRNA METHYLTRANSFERASE NSUN4"/>
    <property type="match status" value="1"/>
</dbReference>
<dbReference type="GO" id="GO:0005762">
    <property type="term" value="C:mitochondrial large ribosomal subunit"/>
    <property type="evidence" value="ECO:0007669"/>
    <property type="project" value="TreeGrafter"/>
</dbReference>
<gene>
    <name evidence="18" type="ORF">Malapachy_0845</name>
</gene>
<dbReference type="Proteomes" id="UP000037751">
    <property type="component" value="Unassembled WGS sequence"/>
</dbReference>
<evidence type="ECO:0000313" key="19">
    <source>
        <dbReference type="Proteomes" id="UP000037751"/>
    </source>
</evidence>
<dbReference type="Gene3D" id="3.30.420.40">
    <property type="match status" value="2"/>
</dbReference>
<dbReference type="GeneID" id="28727233"/>
<organism evidence="18 19">
    <name type="scientific">Malassezia pachydermatis</name>
    <dbReference type="NCBI Taxonomy" id="77020"/>
    <lineage>
        <taxon>Eukaryota</taxon>
        <taxon>Fungi</taxon>
        <taxon>Dikarya</taxon>
        <taxon>Basidiomycota</taxon>
        <taxon>Ustilaginomycotina</taxon>
        <taxon>Malasseziomycetes</taxon>
        <taxon>Malasseziales</taxon>
        <taxon>Malasseziaceae</taxon>
        <taxon>Malassezia</taxon>
    </lineage>
</organism>
<evidence type="ECO:0000256" key="9">
    <source>
        <dbReference type="ARBA" id="ARBA00022884"/>
    </source>
</evidence>
<evidence type="ECO:0000256" key="3">
    <source>
        <dbReference type="ARBA" id="ARBA00012122"/>
    </source>
</evidence>
<dbReference type="SUPFAM" id="SSF53335">
    <property type="entry name" value="S-adenosyl-L-methionine-dependent methyltransferases"/>
    <property type="match status" value="1"/>
</dbReference>
<keyword evidence="5" id="KW-0698">rRNA processing</keyword>
<evidence type="ECO:0000256" key="5">
    <source>
        <dbReference type="ARBA" id="ARBA00022552"/>
    </source>
</evidence>
<sequence length="663" mass="71666">MAPISKAKRKQQQAAADAFDSHFAGEYGAERWQKLRACLAQPTEYAALINNYAPSAEVDQALLAEASSGSYALFRLPQAPEPTPSLIPTRVLCLTRTNTAPGERPFPPPRPAASPDASRRLHTHWNLDAASVVAAQCLDVQPGHAVLDLCAAPGGKSITLAQRLWPDMYADKPSATSSPRSMLHSNEVDPARNRRLASNLQSYLPPQLMDQGCVEVLRIDGTSPRAVHLFPLGEEGYDRVLLDAPCSSERHILHAYLKSQQSGTLAPEMLAWKPTMTRSLAKTQLALLRTAWSALKPGGRLIYATCSLSQVENDQVVRSFLDTVDSENQPRILRSESLHKFCDATEYGYLALPDHKAPGAADPSPWGPLFFCMLLIGNENGELCAYGQAGPGNFHAMSAEQWVTVVQEAVHKAKQQIPFAVGTWGRVWVGSAGLDTPENKEKARHLVRMHLFDPPCLRITNDAALLCPHEGRPSVVAIAGTGSIVLAFDKNGQLHGRIGGLGWILGDEGSAYCLGRAALRAILQRPAAETSRLQERVADLVTLSTMDDILSWVYTGPEAKTRVASVAPCVTGLAREGDPLAWALVDAQAYQLAKQIADATTYARAEDINVRLGGALLQDATFQRCVVDHLTRLGYAFASIQAVPDACVAALAAWHTAPHEGSS</sequence>
<keyword evidence="19" id="KW-1185">Reference proteome</keyword>
<proteinExistence type="inferred from homology"/>
<dbReference type="GO" id="GO:0008173">
    <property type="term" value="F:RNA methyltransferase activity"/>
    <property type="evidence" value="ECO:0007669"/>
    <property type="project" value="InterPro"/>
</dbReference>
<keyword evidence="9 15" id="KW-0694">RNA-binding</keyword>
<dbReference type="InterPro" id="IPR049560">
    <property type="entry name" value="MeTrfase_RsmB-F_NOP2_cat"/>
</dbReference>
<dbReference type="PRINTS" id="PR02008">
    <property type="entry name" value="RCMTFAMILY"/>
</dbReference>
<protein>
    <recommendedName>
        <fullName evidence="4">N-acetyl-D-glucosamine kinase</fullName>
        <ecNumber evidence="3">2.7.1.59</ecNumber>
    </recommendedName>
    <alternativeName>
        <fullName evidence="12">GlcNAc kinase</fullName>
    </alternativeName>
    <alternativeName>
        <fullName evidence="13">NOL1/NOP2/Sun domain family member 4</fullName>
    </alternativeName>
</protein>
<accession>A0A0M9VQ33</accession>
<dbReference type="InterPro" id="IPR001678">
    <property type="entry name" value="MeTrfase_RsmB-F_NOP2_dom"/>
</dbReference>
<dbReference type="InterPro" id="IPR043129">
    <property type="entry name" value="ATPase_NBD"/>
</dbReference>
<dbReference type="PANTHER" id="PTHR22808">
    <property type="entry name" value="NCL1 YEAST -RELATED NOL1/NOP2/FMU SUN DOMAIN-CONTAINING"/>
    <property type="match status" value="1"/>
</dbReference>
<feature type="binding site" evidence="15">
    <location>
        <position position="187"/>
    </location>
    <ligand>
        <name>S-adenosyl-L-methionine</name>
        <dbReference type="ChEBI" id="CHEBI:59789"/>
    </ligand>
</feature>
<evidence type="ECO:0000256" key="2">
    <source>
        <dbReference type="ARBA" id="ARBA00006198"/>
    </source>
</evidence>
<evidence type="ECO:0000256" key="16">
    <source>
        <dbReference type="SAM" id="MobiDB-lite"/>
    </source>
</evidence>
<evidence type="ECO:0000256" key="15">
    <source>
        <dbReference type="PROSITE-ProRule" id="PRU01023"/>
    </source>
</evidence>
<evidence type="ECO:0000256" key="13">
    <source>
        <dbReference type="ARBA" id="ARBA00042050"/>
    </source>
</evidence>
<dbReference type="InterPro" id="IPR029063">
    <property type="entry name" value="SAM-dependent_MTases_sf"/>
</dbReference>
<dbReference type="Gene3D" id="6.20.240.40">
    <property type="match status" value="1"/>
</dbReference>
<dbReference type="Pfam" id="PF01189">
    <property type="entry name" value="Methyltr_RsmB-F"/>
    <property type="match status" value="1"/>
</dbReference>
<comment type="similarity">
    <text evidence="15">Belongs to the class I-like SAM-binding methyltransferase superfamily. RsmB/NOP family.</text>
</comment>
<evidence type="ECO:0000256" key="6">
    <source>
        <dbReference type="ARBA" id="ARBA00022603"/>
    </source>
</evidence>
<keyword evidence="6 15" id="KW-0489">Methyltransferase</keyword>
<evidence type="ECO:0000256" key="1">
    <source>
        <dbReference type="ARBA" id="ARBA00004173"/>
    </source>
</evidence>
<evidence type="ECO:0000256" key="14">
    <source>
        <dbReference type="ARBA" id="ARBA00049302"/>
    </source>
</evidence>
<comment type="catalytic activity">
    <reaction evidence="14">
        <text>a cytidine in rRNA + S-adenosyl-L-methionine = a 5-methylcytidine in rRNA + S-adenosyl-L-homocysteine + H(+)</text>
        <dbReference type="Rhea" id="RHEA:61484"/>
        <dbReference type="Rhea" id="RHEA-COMP:15836"/>
        <dbReference type="Rhea" id="RHEA-COMP:15837"/>
        <dbReference type="ChEBI" id="CHEBI:15378"/>
        <dbReference type="ChEBI" id="CHEBI:57856"/>
        <dbReference type="ChEBI" id="CHEBI:59789"/>
        <dbReference type="ChEBI" id="CHEBI:74483"/>
        <dbReference type="ChEBI" id="CHEBI:82748"/>
    </reaction>
</comment>
<feature type="active site" description="Nucleophile" evidence="15">
    <location>
        <position position="306"/>
    </location>
</feature>
<comment type="caution">
    <text evidence="18">The sequence shown here is derived from an EMBL/GenBank/DDBJ whole genome shotgun (WGS) entry which is preliminary data.</text>
</comment>
<comment type="similarity">
    <text evidence="2">Belongs to the eukaryotic-type N-acetylglucosamine kinase family.</text>
</comment>
<name>A0A0M9VQ33_9BASI</name>
<feature type="binding site" evidence="15">
    <location>
        <position position="220"/>
    </location>
    <ligand>
        <name>S-adenosyl-L-methionine</name>
        <dbReference type="ChEBI" id="CHEBI:59789"/>
    </ligand>
</feature>
<dbReference type="EMBL" id="LGAV01000003">
    <property type="protein sequence ID" value="KOS15073.1"/>
    <property type="molecule type" value="Genomic_DNA"/>
</dbReference>
<evidence type="ECO:0000256" key="11">
    <source>
        <dbReference type="ARBA" id="ARBA00023128"/>
    </source>
</evidence>
<reference evidence="18 19" key="1">
    <citation type="submission" date="2015-07" db="EMBL/GenBank/DDBJ databases">
        <title>Draft Genome Sequence of Malassezia furfur CBS1878 and Malassezia pachydermatis CBS1879.</title>
        <authorList>
            <person name="Triana S."/>
            <person name="Ohm R."/>
            <person name="Gonzalez A."/>
            <person name="DeCock H."/>
            <person name="Restrepo S."/>
            <person name="Celis A."/>
        </authorList>
    </citation>
    <scope>NUCLEOTIDE SEQUENCE [LARGE SCALE GENOMIC DNA]</scope>
    <source>
        <strain evidence="18 19">CBS 1879</strain>
    </source>
</reference>
<evidence type="ECO:0000259" key="17">
    <source>
        <dbReference type="PROSITE" id="PS51686"/>
    </source>
</evidence>
<evidence type="ECO:0000313" key="18">
    <source>
        <dbReference type="EMBL" id="KOS15073.1"/>
    </source>
</evidence>
<dbReference type="GO" id="GO:0045127">
    <property type="term" value="F:N-acetylglucosamine kinase activity"/>
    <property type="evidence" value="ECO:0007669"/>
    <property type="project" value="UniProtKB-EC"/>
</dbReference>
<evidence type="ECO:0000256" key="4">
    <source>
        <dbReference type="ARBA" id="ARBA00014974"/>
    </source>
</evidence>
<evidence type="ECO:0000256" key="10">
    <source>
        <dbReference type="ARBA" id="ARBA00022946"/>
    </source>
</evidence>
<dbReference type="CDD" id="cd24007">
    <property type="entry name" value="ASKHA_NBD_eukNAGK-like"/>
    <property type="match status" value="1"/>
</dbReference>
<evidence type="ECO:0000256" key="7">
    <source>
        <dbReference type="ARBA" id="ARBA00022679"/>
    </source>
</evidence>
<dbReference type="InterPro" id="IPR023267">
    <property type="entry name" value="RCMT"/>
</dbReference>
<evidence type="ECO:0000256" key="8">
    <source>
        <dbReference type="ARBA" id="ARBA00022691"/>
    </source>
</evidence>
<dbReference type="SUPFAM" id="SSF53067">
    <property type="entry name" value="Actin-like ATPase domain"/>
    <property type="match status" value="2"/>
</dbReference>
<dbReference type="EC" id="2.7.1.59" evidence="3"/>
<dbReference type="AlphaFoldDB" id="A0A0M9VQ33"/>
<comment type="subcellular location">
    <subcellularLocation>
        <location evidence="1">Mitochondrion</location>
    </subcellularLocation>
</comment>
<evidence type="ECO:0000256" key="12">
    <source>
        <dbReference type="ARBA" id="ARBA00031123"/>
    </source>
</evidence>
<dbReference type="RefSeq" id="XP_017992705.1">
    <property type="nucleotide sequence ID" value="XM_018135358.1"/>
</dbReference>
<dbReference type="GO" id="GO:0003723">
    <property type="term" value="F:RNA binding"/>
    <property type="evidence" value="ECO:0007669"/>
    <property type="project" value="UniProtKB-UniRule"/>
</dbReference>
<feature type="domain" description="SAM-dependent MTase RsmB/NOP-type" evidence="17">
    <location>
        <begin position="35"/>
        <end position="377"/>
    </location>
</feature>
<keyword evidence="11" id="KW-0496">Mitochondrion</keyword>
<dbReference type="PROSITE" id="PS51686">
    <property type="entry name" value="SAM_MT_RSMB_NOP"/>
    <property type="match status" value="1"/>
</dbReference>
<feature type="binding site" evidence="15">
    <location>
        <position position="243"/>
    </location>
    <ligand>
        <name>S-adenosyl-L-methionine</name>
        <dbReference type="ChEBI" id="CHEBI:59789"/>
    </ligand>
</feature>